<dbReference type="HAMAP" id="MF_00336">
    <property type="entry name" value="BioD"/>
    <property type="match status" value="1"/>
</dbReference>
<accession>A0A1U7J7J8</accession>
<dbReference type="InterPro" id="IPR027417">
    <property type="entry name" value="P-loop_NTPase"/>
</dbReference>
<comment type="similarity">
    <text evidence="9">Belongs to the dethiobiotin synthetase family.</text>
</comment>
<keyword evidence="3 9" id="KW-0479">Metal-binding</keyword>
<keyword evidence="11" id="KW-1185">Reference proteome</keyword>
<dbReference type="RefSeq" id="WP_073607818.1">
    <property type="nucleotide sequence ID" value="NZ_MRCG01000004.1"/>
</dbReference>
<dbReference type="GO" id="GO:0009102">
    <property type="term" value="P:biotin biosynthetic process"/>
    <property type="evidence" value="ECO:0007669"/>
    <property type="project" value="UniProtKB-UniRule"/>
</dbReference>
<dbReference type="EMBL" id="MRCG01000004">
    <property type="protein sequence ID" value="OKH49037.1"/>
    <property type="molecule type" value="Genomic_DNA"/>
</dbReference>
<dbReference type="AlphaFoldDB" id="A0A1U7J7J8"/>
<protein>
    <recommendedName>
        <fullName evidence="9">ATP-dependent dethiobiotin synthetase BioD</fullName>
        <ecNumber evidence="9">6.3.3.3</ecNumber>
    </recommendedName>
    <alternativeName>
        <fullName evidence="9">DTB synthetase</fullName>
        <shortName evidence="9">DTBS</shortName>
    </alternativeName>
    <alternativeName>
        <fullName evidence="9">Dethiobiotin synthase</fullName>
    </alternativeName>
</protein>
<dbReference type="Proteomes" id="UP000185557">
    <property type="component" value="Unassembled WGS sequence"/>
</dbReference>
<feature type="binding site" evidence="9">
    <location>
        <begin position="111"/>
        <end position="114"/>
    </location>
    <ligand>
        <name>ATP</name>
        <dbReference type="ChEBI" id="CHEBI:30616"/>
    </ligand>
</feature>
<dbReference type="Pfam" id="PF13500">
    <property type="entry name" value="AAA_26"/>
    <property type="match status" value="1"/>
</dbReference>
<evidence type="ECO:0000256" key="5">
    <source>
        <dbReference type="ARBA" id="ARBA00022756"/>
    </source>
</evidence>
<evidence type="ECO:0000256" key="7">
    <source>
        <dbReference type="ARBA" id="ARBA00022842"/>
    </source>
</evidence>
<dbReference type="UniPathway" id="UPA00078">
    <property type="reaction ID" value="UER00161"/>
</dbReference>
<name>A0A1U7J7J8_9CYAN</name>
<dbReference type="PIRSF" id="PIRSF006755">
    <property type="entry name" value="DTB_synth"/>
    <property type="match status" value="1"/>
</dbReference>
<evidence type="ECO:0000256" key="3">
    <source>
        <dbReference type="ARBA" id="ARBA00022723"/>
    </source>
</evidence>
<dbReference type="NCBIfam" id="TIGR00347">
    <property type="entry name" value="bioD"/>
    <property type="match status" value="1"/>
</dbReference>
<keyword evidence="5 9" id="KW-0093">Biotin biosynthesis</keyword>
<comment type="function">
    <text evidence="9">Catalyzes a mechanistically unusual reaction, the ATP-dependent insertion of CO2 between the N7 and N8 nitrogen atoms of 7,8-diaminopelargonic acid (DAPA, also called 7,8-diammoniononanoate) to form a ureido ring.</text>
</comment>
<dbReference type="SUPFAM" id="SSF52540">
    <property type="entry name" value="P-loop containing nucleoside triphosphate hydrolases"/>
    <property type="match status" value="1"/>
</dbReference>
<comment type="pathway">
    <text evidence="9">Cofactor biosynthesis; biotin biosynthesis; biotin from 7,8-diaminononanoate: step 1/2.</text>
</comment>
<comment type="catalytic activity">
    <reaction evidence="8">
        <text>(7R,8S)-8-amino-7-(carboxyamino)nonanoate + ATP = (4R,5S)-dethiobiotin + ADP + phosphate + H(+)</text>
        <dbReference type="Rhea" id="RHEA:63684"/>
        <dbReference type="ChEBI" id="CHEBI:15378"/>
        <dbReference type="ChEBI" id="CHEBI:30616"/>
        <dbReference type="ChEBI" id="CHEBI:43474"/>
        <dbReference type="ChEBI" id="CHEBI:149470"/>
        <dbReference type="ChEBI" id="CHEBI:149473"/>
        <dbReference type="ChEBI" id="CHEBI:456216"/>
    </reaction>
</comment>
<feature type="binding site" evidence="9">
    <location>
        <position position="19"/>
    </location>
    <ligand>
        <name>Mg(2+)</name>
        <dbReference type="ChEBI" id="CHEBI:18420"/>
    </ligand>
</feature>
<sequence>MVSLNALLVAGTDTEVGKTVLTSALLAYWQQHRTAQAPAVLKPFQSGVGDRELYQRLFFPDMSLDAITSQHFDAPLAPPLAAALEGRSVDLTSAWRALETATQQHPWVLVEGLGGLGSPVTYELTVADLAAAWHLPVVLVVPVKLGAIAQAIANVALARQNAIDLRGIVLNCSQPCTPEQIDQWAPAGLIANLAQTPVLGTLPYLSTPESPAALAAAAANLELESLYSATVPHLAKSR</sequence>
<evidence type="ECO:0000256" key="8">
    <source>
        <dbReference type="ARBA" id="ARBA00047386"/>
    </source>
</evidence>
<comment type="caution">
    <text evidence="9">Lacks conserved residue(s) required for the propagation of feature annotation.</text>
</comment>
<organism evidence="10 11">
    <name type="scientific">Phormidium tenue NIES-30</name>
    <dbReference type="NCBI Taxonomy" id="549789"/>
    <lineage>
        <taxon>Bacteria</taxon>
        <taxon>Bacillati</taxon>
        <taxon>Cyanobacteriota</taxon>
        <taxon>Cyanophyceae</taxon>
        <taxon>Oscillatoriophycideae</taxon>
        <taxon>Oscillatoriales</taxon>
        <taxon>Oscillatoriaceae</taxon>
        <taxon>Phormidium</taxon>
    </lineage>
</organism>
<dbReference type="EC" id="6.3.3.3" evidence="9"/>
<dbReference type="CDD" id="cd03109">
    <property type="entry name" value="DTBS"/>
    <property type="match status" value="1"/>
</dbReference>
<keyword evidence="7 9" id="KW-0460">Magnesium</keyword>
<evidence type="ECO:0000256" key="6">
    <source>
        <dbReference type="ARBA" id="ARBA00022840"/>
    </source>
</evidence>
<feature type="binding site" evidence="9">
    <location>
        <position position="111"/>
    </location>
    <ligand>
        <name>Mg(2+)</name>
        <dbReference type="ChEBI" id="CHEBI:18420"/>
    </ligand>
</feature>
<keyword evidence="6 9" id="KW-0067">ATP-binding</keyword>
<dbReference type="STRING" id="549789.NIES30_07635"/>
<dbReference type="PANTHER" id="PTHR43210:SF2">
    <property type="entry name" value="ATP-DEPENDENT DETHIOBIOTIN SYNTHETASE BIOD 2"/>
    <property type="match status" value="1"/>
</dbReference>
<feature type="binding site" evidence="9">
    <location>
        <position position="50"/>
    </location>
    <ligand>
        <name>ATP</name>
        <dbReference type="ChEBI" id="CHEBI:30616"/>
    </ligand>
</feature>
<dbReference type="InterPro" id="IPR004472">
    <property type="entry name" value="DTB_synth_BioD"/>
</dbReference>
<evidence type="ECO:0000256" key="9">
    <source>
        <dbReference type="HAMAP-Rule" id="MF_00336"/>
    </source>
</evidence>
<comment type="catalytic activity">
    <reaction evidence="9">
        <text>(7R,8S)-7,8-diammoniononanoate + CO2 + ATP = (4R,5S)-dethiobiotin + ADP + phosphate + 3 H(+)</text>
        <dbReference type="Rhea" id="RHEA:15805"/>
        <dbReference type="ChEBI" id="CHEBI:15378"/>
        <dbReference type="ChEBI" id="CHEBI:16526"/>
        <dbReference type="ChEBI" id="CHEBI:30616"/>
        <dbReference type="ChEBI" id="CHEBI:43474"/>
        <dbReference type="ChEBI" id="CHEBI:149469"/>
        <dbReference type="ChEBI" id="CHEBI:149473"/>
        <dbReference type="ChEBI" id="CHEBI:456216"/>
        <dbReference type="EC" id="6.3.3.3"/>
    </reaction>
</comment>
<evidence type="ECO:0000256" key="2">
    <source>
        <dbReference type="ARBA" id="ARBA00022598"/>
    </source>
</evidence>
<keyword evidence="2 9" id="KW-0436">Ligase</keyword>
<proteinExistence type="inferred from homology"/>
<dbReference type="GO" id="GO:0005829">
    <property type="term" value="C:cytosol"/>
    <property type="evidence" value="ECO:0007669"/>
    <property type="project" value="TreeGrafter"/>
</dbReference>
<dbReference type="GO" id="GO:0004141">
    <property type="term" value="F:dethiobiotin synthase activity"/>
    <property type="evidence" value="ECO:0007669"/>
    <property type="project" value="UniProtKB-UniRule"/>
</dbReference>
<dbReference type="GO" id="GO:0000287">
    <property type="term" value="F:magnesium ion binding"/>
    <property type="evidence" value="ECO:0007669"/>
    <property type="project" value="UniProtKB-UniRule"/>
</dbReference>
<feature type="binding site" evidence="9">
    <location>
        <begin position="171"/>
        <end position="172"/>
    </location>
    <ligand>
        <name>ATP</name>
        <dbReference type="ChEBI" id="CHEBI:30616"/>
    </ligand>
</feature>
<dbReference type="GO" id="GO:0005524">
    <property type="term" value="F:ATP binding"/>
    <property type="evidence" value="ECO:0007669"/>
    <property type="project" value="UniProtKB-UniRule"/>
</dbReference>
<feature type="binding site" evidence="9">
    <location>
        <position position="50"/>
    </location>
    <ligand>
        <name>Mg(2+)</name>
        <dbReference type="ChEBI" id="CHEBI:18420"/>
    </ligand>
</feature>
<keyword evidence="1 9" id="KW-0963">Cytoplasm</keyword>
<evidence type="ECO:0000256" key="4">
    <source>
        <dbReference type="ARBA" id="ARBA00022741"/>
    </source>
</evidence>
<dbReference type="OrthoDB" id="9802097at2"/>
<comment type="cofactor">
    <cofactor evidence="9">
        <name>Mg(2+)</name>
        <dbReference type="ChEBI" id="CHEBI:18420"/>
    </cofactor>
</comment>
<gene>
    <name evidence="9" type="primary">bioD</name>
    <name evidence="10" type="ORF">NIES30_07635</name>
</gene>
<evidence type="ECO:0000313" key="10">
    <source>
        <dbReference type="EMBL" id="OKH49037.1"/>
    </source>
</evidence>
<feature type="binding site" evidence="9">
    <location>
        <position position="46"/>
    </location>
    <ligand>
        <name>substrate</name>
    </ligand>
</feature>
<evidence type="ECO:0000256" key="1">
    <source>
        <dbReference type="ARBA" id="ARBA00022490"/>
    </source>
</evidence>
<dbReference type="PANTHER" id="PTHR43210">
    <property type="entry name" value="DETHIOBIOTIN SYNTHETASE"/>
    <property type="match status" value="1"/>
</dbReference>
<comment type="subcellular location">
    <subcellularLocation>
        <location evidence="9">Cytoplasm</location>
    </subcellularLocation>
</comment>
<feature type="active site" evidence="9">
    <location>
        <position position="42"/>
    </location>
</feature>
<feature type="binding site" evidence="9">
    <location>
        <begin position="15"/>
        <end position="20"/>
    </location>
    <ligand>
        <name>ATP</name>
        <dbReference type="ChEBI" id="CHEBI:30616"/>
    </ligand>
</feature>
<feature type="binding site" evidence="9">
    <location>
        <begin position="203"/>
        <end position="205"/>
    </location>
    <ligand>
        <name>ATP</name>
        <dbReference type="ChEBI" id="CHEBI:30616"/>
    </ligand>
</feature>
<reference evidence="10 11" key="1">
    <citation type="submission" date="2016-11" db="EMBL/GenBank/DDBJ databases">
        <title>Draft Genome Sequences of Nine Cyanobacterial Strains from Diverse Habitats.</title>
        <authorList>
            <person name="Zhu T."/>
            <person name="Hou S."/>
            <person name="Lu X."/>
            <person name="Hess W.R."/>
        </authorList>
    </citation>
    <scope>NUCLEOTIDE SEQUENCE [LARGE SCALE GENOMIC DNA]</scope>
    <source>
        <strain evidence="10 11">NIES-30</strain>
    </source>
</reference>
<comment type="subunit">
    <text evidence="9">Homodimer.</text>
</comment>
<dbReference type="Gene3D" id="3.40.50.300">
    <property type="entry name" value="P-loop containing nucleotide triphosphate hydrolases"/>
    <property type="match status" value="1"/>
</dbReference>
<comment type="caution">
    <text evidence="10">The sequence shown here is derived from an EMBL/GenBank/DDBJ whole genome shotgun (WGS) entry which is preliminary data.</text>
</comment>
<keyword evidence="4 9" id="KW-0547">Nucleotide-binding</keyword>
<evidence type="ECO:0000313" key="11">
    <source>
        <dbReference type="Proteomes" id="UP000185557"/>
    </source>
</evidence>